<reference evidence="2 3" key="1">
    <citation type="journal article" date="2024" name="IMA Fungus">
        <title>IMA Genome - F19 : A genome assembly and annotation guide to empower mycologists, including annotated draft genome sequences of Ceratocystis pirilliformis, Diaporthe australafricana, Fusarium ophioides, Paecilomyces lecythidis, and Sporothrix stenoceras.</title>
        <authorList>
            <person name="Aylward J."/>
            <person name="Wilson A.M."/>
            <person name="Visagie C.M."/>
            <person name="Spraker J."/>
            <person name="Barnes I."/>
            <person name="Buitendag C."/>
            <person name="Ceriani C."/>
            <person name="Del Mar Angel L."/>
            <person name="du Plessis D."/>
            <person name="Fuchs T."/>
            <person name="Gasser K."/>
            <person name="Kramer D."/>
            <person name="Li W."/>
            <person name="Munsamy K."/>
            <person name="Piso A."/>
            <person name="Price J.L."/>
            <person name="Sonnekus B."/>
            <person name="Thomas C."/>
            <person name="van der Nest A."/>
            <person name="van Dijk A."/>
            <person name="van Heerden A."/>
            <person name="van Vuuren N."/>
            <person name="Yilmaz N."/>
            <person name="Duong T.A."/>
            <person name="van der Merwe N.A."/>
            <person name="Wingfield M.J."/>
            <person name="Wingfield B.D."/>
        </authorList>
    </citation>
    <scope>NUCLEOTIDE SEQUENCE [LARGE SCALE GENOMIC DNA]</scope>
    <source>
        <strain evidence="2 3">CMW 5346</strain>
    </source>
</reference>
<evidence type="ECO:0000313" key="2">
    <source>
        <dbReference type="EMBL" id="KAL1903467.1"/>
    </source>
</evidence>
<comment type="caution">
    <text evidence="2">The sequence shown here is derived from an EMBL/GenBank/DDBJ whole genome shotgun (WGS) entry which is preliminary data.</text>
</comment>
<gene>
    <name evidence="2" type="ORF">Sste5346_000094</name>
</gene>
<dbReference type="EMBL" id="JAWCUI010000001">
    <property type="protein sequence ID" value="KAL1903467.1"/>
    <property type="molecule type" value="Genomic_DNA"/>
</dbReference>
<name>A0ABR3ZTS9_9PEZI</name>
<feature type="region of interest" description="Disordered" evidence="1">
    <location>
        <begin position="1"/>
        <end position="71"/>
    </location>
</feature>
<keyword evidence="3" id="KW-1185">Reference proteome</keyword>
<sequence length="172" mass="18877">MGVTTRSQARQEAEKPASASLSTEPIHKNTKTKNENETKAAKGKGSGSLSATRPAKPRSKTRAAPPAVPKDNQAGIIFPVEAAGLDNIAAILEGAGATYKVNWMAMPDGTKYINCIWFDLVTQNTMAQLLSSTDVKRTFFYNEEIERMIEQGVEDPVEGRGWFRHDEYDSDL</sequence>
<accession>A0ABR3ZTS9</accession>
<organism evidence="2 3">
    <name type="scientific">Sporothrix stenoceras</name>
    <dbReference type="NCBI Taxonomy" id="5173"/>
    <lineage>
        <taxon>Eukaryota</taxon>
        <taxon>Fungi</taxon>
        <taxon>Dikarya</taxon>
        <taxon>Ascomycota</taxon>
        <taxon>Pezizomycotina</taxon>
        <taxon>Sordariomycetes</taxon>
        <taxon>Sordariomycetidae</taxon>
        <taxon>Ophiostomatales</taxon>
        <taxon>Ophiostomataceae</taxon>
        <taxon>Sporothrix</taxon>
    </lineage>
</organism>
<proteinExistence type="predicted"/>
<evidence type="ECO:0000313" key="3">
    <source>
        <dbReference type="Proteomes" id="UP001583186"/>
    </source>
</evidence>
<evidence type="ECO:0000256" key="1">
    <source>
        <dbReference type="SAM" id="MobiDB-lite"/>
    </source>
</evidence>
<protein>
    <submittedName>
        <fullName evidence="2">Uncharacterized protein</fullName>
    </submittedName>
</protein>
<dbReference type="Proteomes" id="UP001583186">
    <property type="component" value="Unassembled WGS sequence"/>
</dbReference>